<evidence type="ECO:0000313" key="17">
    <source>
        <dbReference type="RefSeq" id="XP_012695029.2"/>
    </source>
</evidence>
<dbReference type="GO" id="GO:0031099">
    <property type="term" value="P:regeneration"/>
    <property type="evidence" value="ECO:0007669"/>
    <property type="project" value="Ensembl"/>
</dbReference>
<name>A0A6P3WCC3_CLUHA</name>
<dbReference type="SMART" id="SM00121">
    <property type="entry name" value="IB"/>
    <property type="match status" value="1"/>
</dbReference>
<dbReference type="GO" id="GO:0001666">
    <property type="term" value="P:response to hypoxia"/>
    <property type="evidence" value="ECO:0007669"/>
    <property type="project" value="Ensembl"/>
</dbReference>
<evidence type="ECO:0000259" key="14">
    <source>
        <dbReference type="PROSITE" id="PS51162"/>
    </source>
</evidence>
<keyword evidence="7 13" id="KW-0732">Signal</keyword>
<feature type="domain" description="Thyroglobulin type-1" evidence="14">
    <location>
        <begin position="176"/>
        <end position="254"/>
    </location>
</feature>
<evidence type="ECO:0000256" key="10">
    <source>
        <dbReference type="ARBA" id="ARBA00049694"/>
    </source>
</evidence>
<dbReference type="CDD" id="cd00191">
    <property type="entry name" value="TY"/>
    <property type="match status" value="1"/>
</dbReference>
<dbReference type="OrthoDB" id="9926277at2759"/>
<comment type="function">
    <text evidence="1">IGF-binding proteins prolong the half-life of the IGFs and have been shown to either inhibit or stimulate the growth promoting effects of the IGFs on cell culture. They alter the interaction of IGFs with their cell surface receptors.</text>
</comment>
<dbReference type="CTD" id="317638"/>
<evidence type="ECO:0000256" key="7">
    <source>
        <dbReference type="ARBA" id="ARBA00022729"/>
    </source>
</evidence>
<evidence type="ECO:0000256" key="6">
    <source>
        <dbReference type="ARBA" id="ARBA00022604"/>
    </source>
</evidence>
<dbReference type="PRINTS" id="PR01976">
    <property type="entry name" value="IGFBPFAMILY"/>
</dbReference>
<keyword evidence="8" id="KW-1015">Disulfide bond</keyword>
<dbReference type="RefSeq" id="XP_012695029.2">
    <property type="nucleotide sequence ID" value="XM_012839575.3"/>
</dbReference>
<dbReference type="PROSITE" id="PS00222">
    <property type="entry name" value="IGFBP_N_1"/>
    <property type="match status" value="1"/>
</dbReference>
<dbReference type="GO" id="GO:0048640">
    <property type="term" value="P:negative regulation of developmental growth"/>
    <property type="evidence" value="ECO:0007669"/>
    <property type="project" value="UniProtKB-ARBA"/>
</dbReference>
<dbReference type="InterPro" id="IPR000716">
    <property type="entry name" value="Thyroglobulin_1"/>
</dbReference>
<dbReference type="InterPro" id="IPR022322">
    <property type="entry name" value="IGFBP1"/>
</dbReference>
<dbReference type="PROSITE" id="PS00484">
    <property type="entry name" value="THYROGLOBULIN_1_1"/>
    <property type="match status" value="1"/>
</dbReference>
<dbReference type="PANTHER" id="PTHR11551:SF6">
    <property type="entry name" value="INSULIN-LIKE GROWTH FACTOR-BINDING PROTEIN 1"/>
    <property type="match status" value="1"/>
</dbReference>
<dbReference type="Gene3D" id="4.10.800.10">
    <property type="entry name" value="Thyroglobulin type-1"/>
    <property type="match status" value="1"/>
</dbReference>
<dbReference type="InterPro" id="IPR036857">
    <property type="entry name" value="Thyroglobulin_1_sf"/>
</dbReference>
<dbReference type="Proteomes" id="UP000515152">
    <property type="component" value="Chromosome 10"/>
</dbReference>
<keyword evidence="5" id="KW-0597">Phosphoprotein</keyword>
<dbReference type="PROSITE" id="PS51162">
    <property type="entry name" value="THYROGLOBULIN_1_2"/>
    <property type="match status" value="1"/>
</dbReference>
<dbReference type="PANTHER" id="PTHR11551">
    <property type="entry name" value="INSULIN-LIKE GROWTH FACTOR BINDING PROTEIN"/>
    <property type="match status" value="1"/>
</dbReference>
<keyword evidence="6" id="KW-0341">Growth regulation</keyword>
<dbReference type="FunFam" id="4.10.800.10:FF:000002">
    <property type="entry name" value="Insulin-like growth factor-binding protein 2"/>
    <property type="match status" value="1"/>
</dbReference>
<dbReference type="InterPro" id="IPR009030">
    <property type="entry name" value="Growth_fac_rcpt_cys_sf"/>
</dbReference>
<proteinExistence type="predicted"/>
<feature type="region of interest" description="Disordered" evidence="12">
    <location>
        <begin position="114"/>
        <end position="139"/>
    </location>
</feature>
<evidence type="ECO:0000256" key="2">
    <source>
        <dbReference type="ARBA" id="ARBA00004613"/>
    </source>
</evidence>
<dbReference type="PRINTS" id="PR01977">
    <property type="entry name" value="IGFBPFAMILY1"/>
</dbReference>
<sequence length="260" mass="27966">MSRLNIEIFVMAALSTLLLSQGVRGSPVAAAQEPIRCAPCSQERLASCPAVDPSCEEVLREPGCGCCMACALKTGDSCGFYTAPCGSGYRCLPKPGESRPLHALSRGQGICTENTARSQEPQTADPSETDGPVVSETGNPLFLSGHGKPIDPRLAAEAQESMKAKVNAIIRKLVEQGPCHVELQTALEKISKSQQKLGDKLTRFYLPNCEKQGRYKAKQCESSLDGTRGTCWCVSPWTGKRIFGSSDLPEDSECPLEQNQ</sequence>
<comment type="subcellular location">
    <subcellularLocation>
        <location evidence="2">Secreted</location>
    </subcellularLocation>
</comment>
<evidence type="ECO:0000256" key="12">
    <source>
        <dbReference type="SAM" id="MobiDB-lite"/>
    </source>
</evidence>
<accession>A0A6P3WCC3</accession>
<evidence type="ECO:0000256" key="9">
    <source>
        <dbReference type="ARBA" id="ARBA00023183"/>
    </source>
</evidence>
<dbReference type="GeneID" id="105910823"/>
<reference evidence="17" key="1">
    <citation type="submission" date="2025-08" db="UniProtKB">
        <authorList>
            <consortium name="RefSeq"/>
        </authorList>
    </citation>
    <scope>IDENTIFICATION</scope>
</reference>
<dbReference type="GO" id="GO:0031995">
    <property type="term" value="F:insulin-like growth factor II binding"/>
    <property type="evidence" value="ECO:0007669"/>
    <property type="project" value="Ensembl"/>
</dbReference>
<keyword evidence="9" id="KW-0340">Growth factor binding</keyword>
<dbReference type="InterPro" id="IPR000867">
    <property type="entry name" value="IGFBP-like"/>
</dbReference>
<dbReference type="GO" id="GO:0008285">
    <property type="term" value="P:negative regulation of cell population proliferation"/>
    <property type="evidence" value="ECO:0007669"/>
    <property type="project" value="Ensembl"/>
</dbReference>
<evidence type="ECO:0000256" key="1">
    <source>
        <dbReference type="ARBA" id="ARBA00003811"/>
    </source>
</evidence>
<dbReference type="PROSITE" id="PS51323">
    <property type="entry name" value="IGFBP_N_2"/>
    <property type="match status" value="1"/>
</dbReference>
<keyword evidence="16" id="KW-1185">Reference proteome</keyword>
<dbReference type="GO" id="GO:0043567">
    <property type="term" value="P:regulation of insulin-like growth factor receptor signaling pathway"/>
    <property type="evidence" value="ECO:0007669"/>
    <property type="project" value="TreeGrafter"/>
</dbReference>
<protein>
    <recommendedName>
        <fullName evidence="3">Insulin-like growth factor-binding protein 1</fullName>
    </recommendedName>
</protein>
<keyword evidence="4" id="KW-0964">Secreted</keyword>
<dbReference type="GO" id="GO:0031994">
    <property type="term" value="F:insulin-like growth factor I binding"/>
    <property type="evidence" value="ECO:0007669"/>
    <property type="project" value="Ensembl"/>
</dbReference>
<organism evidence="16 17">
    <name type="scientific">Clupea harengus</name>
    <name type="common">Atlantic herring</name>
    <dbReference type="NCBI Taxonomy" id="7950"/>
    <lineage>
        <taxon>Eukaryota</taxon>
        <taxon>Metazoa</taxon>
        <taxon>Chordata</taxon>
        <taxon>Craniata</taxon>
        <taxon>Vertebrata</taxon>
        <taxon>Euteleostomi</taxon>
        <taxon>Actinopterygii</taxon>
        <taxon>Neopterygii</taxon>
        <taxon>Teleostei</taxon>
        <taxon>Clupei</taxon>
        <taxon>Clupeiformes</taxon>
        <taxon>Clupeoidei</taxon>
        <taxon>Clupeidae</taxon>
        <taxon>Clupea</taxon>
    </lineage>
</organism>
<evidence type="ECO:0000256" key="4">
    <source>
        <dbReference type="ARBA" id="ARBA00022525"/>
    </source>
</evidence>
<gene>
    <name evidence="17" type="primary">igfbp1a</name>
</gene>
<evidence type="ECO:0000259" key="15">
    <source>
        <dbReference type="PROSITE" id="PS51323"/>
    </source>
</evidence>
<evidence type="ECO:0000313" key="16">
    <source>
        <dbReference type="Proteomes" id="UP000515152"/>
    </source>
</evidence>
<evidence type="ECO:0000256" key="3">
    <source>
        <dbReference type="ARBA" id="ARBA00013675"/>
    </source>
</evidence>
<dbReference type="KEGG" id="char:105910823"/>
<dbReference type="InterPro" id="IPR022321">
    <property type="entry name" value="IGFBP_1-6_chordata"/>
</dbReference>
<feature type="compositionally biased region" description="Polar residues" evidence="12">
    <location>
        <begin position="114"/>
        <end position="126"/>
    </location>
</feature>
<dbReference type="Pfam" id="PF00086">
    <property type="entry name" value="Thyroglobulin_1"/>
    <property type="match status" value="1"/>
</dbReference>
<dbReference type="SUPFAM" id="SSF57610">
    <property type="entry name" value="Thyroglobulin type-1 domain"/>
    <property type="match status" value="1"/>
</dbReference>
<dbReference type="FunFam" id="4.10.40.20:FF:000001">
    <property type="entry name" value="Insulin-like growth factor binding protein 5"/>
    <property type="match status" value="1"/>
</dbReference>
<feature type="domain" description="IGFBP N-terminal" evidence="15">
    <location>
        <begin position="33"/>
        <end position="114"/>
    </location>
</feature>
<comment type="subunit">
    <text evidence="10">Binds equally well IGF1 and IGF2. Interacts with integrin ITGA5:ITGB1. Interacts with VHL; this interaction inhibits HIF1A degradation.</text>
</comment>
<evidence type="ECO:0000256" key="13">
    <source>
        <dbReference type="SAM" id="SignalP"/>
    </source>
</evidence>
<evidence type="ECO:0000256" key="5">
    <source>
        <dbReference type="ARBA" id="ARBA00022553"/>
    </source>
</evidence>
<evidence type="ECO:0000256" key="8">
    <source>
        <dbReference type="ARBA" id="ARBA00023157"/>
    </source>
</evidence>
<feature type="signal peptide" evidence="13">
    <location>
        <begin position="1"/>
        <end position="25"/>
    </location>
</feature>
<dbReference type="GO" id="GO:0005737">
    <property type="term" value="C:cytoplasm"/>
    <property type="evidence" value="ECO:0007669"/>
    <property type="project" value="Ensembl"/>
</dbReference>
<evidence type="ECO:0000256" key="11">
    <source>
        <dbReference type="PROSITE-ProRule" id="PRU00500"/>
    </source>
</evidence>
<dbReference type="AlphaFoldDB" id="A0A6P3WCC3"/>
<dbReference type="SUPFAM" id="SSF57184">
    <property type="entry name" value="Growth factor receptor domain"/>
    <property type="match status" value="1"/>
</dbReference>
<dbReference type="InterPro" id="IPR017891">
    <property type="entry name" value="Insulin_GF-bd_Cys-rich_CS"/>
</dbReference>
<feature type="chain" id="PRO_5028175438" description="Insulin-like growth factor-binding protein 1" evidence="13">
    <location>
        <begin position="26"/>
        <end position="260"/>
    </location>
</feature>
<dbReference type="SMART" id="SM00211">
    <property type="entry name" value="TY"/>
    <property type="match status" value="1"/>
</dbReference>
<comment type="caution">
    <text evidence="11">Lacks conserved residue(s) required for the propagation of feature annotation.</text>
</comment>
<dbReference type="Pfam" id="PF00219">
    <property type="entry name" value="IGFBP"/>
    <property type="match status" value="1"/>
</dbReference>
<dbReference type="Gene3D" id="4.10.40.20">
    <property type="match status" value="1"/>
</dbReference>
<dbReference type="GO" id="GO:0005615">
    <property type="term" value="C:extracellular space"/>
    <property type="evidence" value="ECO:0007669"/>
    <property type="project" value="TreeGrafter"/>
</dbReference>